<protein>
    <recommendedName>
        <fullName evidence="6">NAD(P)(+)--arginine ADP-ribosyltransferase</fullName>
    </recommendedName>
</protein>
<name>A0A7S3ET14_9EUKA</name>
<feature type="compositionally biased region" description="Basic and acidic residues" evidence="4">
    <location>
        <begin position="540"/>
        <end position="558"/>
    </location>
</feature>
<evidence type="ECO:0000256" key="3">
    <source>
        <dbReference type="PROSITE-ProRule" id="PRU00023"/>
    </source>
</evidence>
<dbReference type="PROSITE" id="PS50297">
    <property type="entry name" value="ANK_REP_REGION"/>
    <property type="match status" value="1"/>
</dbReference>
<evidence type="ECO:0000256" key="2">
    <source>
        <dbReference type="ARBA" id="ARBA00023043"/>
    </source>
</evidence>
<feature type="region of interest" description="Disordered" evidence="4">
    <location>
        <begin position="533"/>
        <end position="565"/>
    </location>
</feature>
<feature type="region of interest" description="Disordered" evidence="4">
    <location>
        <begin position="723"/>
        <end position="779"/>
    </location>
</feature>
<dbReference type="InterPro" id="IPR002110">
    <property type="entry name" value="Ankyrin_rpt"/>
</dbReference>
<reference evidence="5" key="1">
    <citation type="submission" date="2021-01" db="EMBL/GenBank/DDBJ databases">
        <authorList>
            <person name="Corre E."/>
            <person name="Pelletier E."/>
            <person name="Niang G."/>
            <person name="Scheremetjew M."/>
            <person name="Finn R."/>
            <person name="Kale V."/>
            <person name="Holt S."/>
            <person name="Cochrane G."/>
            <person name="Meng A."/>
            <person name="Brown T."/>
            <person name="Cohen L."/>
        </authorList>
    </citation>
    <scope>NUCLEOTIDE SEQUENCE</scope>
    <source>
        <strain evidence="5">CCMP281</strain>
    </source>
</reference>
<sequence>MDSVNRRLSKEGHALMIIEELVGGRLYTGPLYHKYNHVLRAKSGNPFIGDMYRKMCKDNMYPTTIHAINSLIIKLSKLTIAQCVYRGFCYAKLPDSFWTRNTEGIRCGIEYGFSSTTTERSVAVHYGTGPAGTIMEMQMGLVDRGAELSWISQYPHEAEILFPPLTGLEMSSAKVDVNSLVIGTRLSVNLTALTLEQVVSKRRKMIMDMGDGMNMEIREELKDRPEDGEQAILLLKKGLEAGPFSFTPKWYNDDENFSRAVSMSLGLKKTVVVDGIKLPKSLDERQPLVHGSFKGYKPNRTNHQRVLLLAAWLKCNPKVQTLDLRSMGLERLEVDFLVHIFKDTPVIITADMRENGEMGVDAANQLVDLVLKADTNTVGSLCGVTKTKIALSIPRRDIPPTDLIFIATELEANSWAESNSGKGKPLAEIRRRSSHSYGDWSPLLFAAREGIPDLCQILIKRKADINQKDQDKLNPGYTALITAATRGDLEMVTLLVEADADLTAGDRNGKTAQLLADQRGYTEIVEYLASKVAPDATKSGPDEKDKDGNSNKLEDTKAPGDTNARRASLHGIGLYKGLQEKAANKEKERLSAAALLADARYERWLKLSEELKVAISLEAAAKAQYDEAMRAQTMIMAGNKARRGSVLPGNAASIMAGVKPRPAPPAEPSLAGLTLEAAAVGAELAAGDAYDKGVSPTETQARKKWDLLDQALRGQTQENLLAHIDGKESGSEPSSKAPTKRVSLPNKEAGKDSAKEAKEAGSGDGSGQEPGLSKSKSMP</sequence>
<dbReference type="PROSITE" id="PS50088">
    <property type="entry name" value="ANK_REPEAT"/>
    <property type="match status" value="2"/>
</dbReference>
<feature type="repeat" description="ANK" evidence="3">
    <location>
        <begin position="438"/>
        <end position="470"/>
    </location>
</feature>
<keyword evidence="2 3" id="KW-0040">ANK repeat</keyword>
<dbReference type="EMBL" id="HBHX01012456">
    <property type="protein sequence ID" value="CAE0106274.1"/>
    <property type="molecule type" value="Transcribed_RNA"/>
</dbReference>
<accession>A0A7S3ET14</accession>
<dbReference type="Gene3D" id="1.25.40.20">
    <property type="entry name" value="Ankyrin repeat-containing domain"/>
    <property type="match status" value="1"/>
</dbReference>
<evidence type="ECO:0000313" key="5">
    <source>
        <dbReference type="EMBL" id="CAE0106274.1"/>
    </source>
</evidence>
<dbReference type="SUPFAM" id="SSF56399">
    <property type="entry name" value="ADP-ribosylation"/>
    <property type="match status" value="1"/>
</dbReference>
<dbReference type="Gene3D" id="3.90.176.10">
    <property type="entry name" value="Toxin ADP-ribosyltransferase, Chain A, domain 1"/>
    <property type="match status" value="1"/>
</dbReference>
<evidence type="ECO:0000256" key="4">
    <source>
        <dbReference type="SAM" id="MobiDB-lite"/>
    </source>
</evidence>
<dbReference type="SMART" id="SM00248">
    <property type="entry name" value="ANK"/>
    <property type="match status" value="3"/>
</dbReference>
<dbReference type="PROSITE" id="PS51996">
    <property type="entry name" value="TR_MART"/>
    <property type="match status" value="1"/>
</dbReference>
<dbReference type="SUPFAM" id="SSF48403">
    <property type="entry name" value="Ankyrin repeat"/>
    <property type="match status" value="1"/>
</dbReference>
<organism evidence="5">
    <name type="scientific">Haptolina ericina</name>
    <dbReference type="NCBI Taxonomy" id="156174"/>
    <lineage>
        <taxon>Eukaryota</taxon>
        <taxon>Haptista</taxon>
        <taxon>Haptophyta</taxon>
        <taxon>Prymnesiophyceae</taxon>
        <taxon>Prymnesiales</taxon>
        <taxon>Prymnesiaceae</taxon>
        <taxon>Haptolina</taxon>
    </lineage>
</organism>
<evidence type="ECO:0008006" key="6">
    <source>
        <dbReference type="Google" id="ProtNLM"/>
    </source>
</evidence>
<evidence type="ECO:0000256" key="1">
    <source>
        <dbReference type="ARBA" id="ARBA00022737"/>
    </source>
</evidence>
<keyword evidence="1" id="KW-0677">Repeat</keyword>
<dbReference type="PANTHER" id="PTHR24173">
    <property type="entry name" value="ANKYRIN REPEAT CONTAINING"/>
    <property type="match status" value="1"/>
</dbReference>
<dbReference type="PANTHER" id="PTHR24173:SF74">
    <property type="entry name" value="ANKYRIN REPEAT DOMAIN-CONTAINING PROTEIN 16"/>
    <property type="match status" value="1"/>
</dbReference>
<dbReference type="InterPro" id="IPR036770">
    <property type="entry name" value="Ankyrin_rpt-contain_sf"/>
</dbReference>
<dbReference type="Pfam" id="PF12796">
    <property type="entry name" value="Ank_2"/>
    <property type="match status" value="1"/>
</dbReference>
<feature type="repeat" description="ANK" evidence="3">
    <location>
        <begin position="475"/>
        <end position="507"/>
    </location>
</feature>
<feature type="compositionally biased region" description="Basic and acidic residues" evidence="4">
    <location>
        <begin position="748"/>
        <end position="761"/>
    </location>
</feature>
<dbReference type="AlphaFoldDB" id="A0A7S3ET14"/>
<proteinExistence type="predicted"/>
<gene>
    <name evidence="5" type="ORF">HERI1096_LOCUS6933</name>
</gene>